<proteinExistence type="predicted"/>
<feature type="domain" description="Cyclin N-terminal" evidence="2">
    <location>
        <begin position="75"/>
        <end position="164"/>
    </location>
</feature>
<dbReference type="InterPro" id="IPR013922">
    <property type="entry name" value="Cyclin_PHO80-like"/>
</dbReference>
<evidence type="ECO:0000259" key="2">
    <source>
        <dbReference type="Pfam" id="PF00134"/>
    </source>
</evidence>
<keyword evidence="4" id="KW-1185">Reference proteome</keyword>
<protein>
    <recommendedName>
        <fullName evidence="2">Cyclin N-terminal domain-containing protein</fullName>
    </recommendedName>
</protein>
<organism evidence="3 4">
    <name type="scientific">Russula ochroleuca</name>
    <dbReference type="NCBI Taxonomy" id="152965"/>
    <lineage>
        <taxon>Eukaryota</taxon>
        <taxon>Fungi</taxon>
        <taxon>Dikarya</taxon>
        <taxon>Basidiomycota</taxon>
        <taxon>Agaricomycotina</taxon>
        <taxon>Agaricomycetes</taxon>
        <taxon>Russulales</taxon>
        <taxon>Russulaceae</taxon>
        <taxon>Russula</taxon>
    </lineage>
</organism>
<feature type="region of interest" description="Disordered" evidence="1">
    <location>
        <begin position="192"/>
        <end position="256"/>
    </location>
</feature>
<sequence length="318" mass="34818">MSSSPIHKASLVQSSTHTTALLELVDQKLSRPVVEHLIDSVIETVDFALGRPSHSGRGRSLSRHSEGTPFTGMVNNVLTRAEVEVPVVLAALVYLNRAKPHLHIALEEWANERVFLGALIVASKYLNDSSLKNVHWAMCTGVFGKRDIGRIEREFLDVLDFELSITEDDIMSHHDAIMSLVAPSRRHSHYMPPVPELGYSSSPTSTEASFSPDTPSTSTLVESVESHSKSEQTLSNQSQYVHSHVSQPRHEKRSSSTFRILRSFPFPRSFGHSSSSSASSSASASRSESQAAPHGATQQGRCQLLPPFAAQPPSQVYA</sequence>
<gene>
    <name evidence="3" type="ORF">DFH94DRAFT_748996</name>
</gene>
<dbReference type="GO" id="GO:0019901">
    <property type="term" value="F:protein kinase binding"/>
    <property type="evidence" value="ECO:0007669"/>
    <property type="project" value="InterPro"/>
</dbReference>
<reference evidence="3" key="2">
    <citation type="journal article" date="2020" name="Nat. Commun.">
        <title>Large-scale genome sequencing of mycorrhizal fungi provides insights into the early evolution of symbiotic traits.</title>
        <authorList>
            <person name="Miyauchi S."/>
            <person name="Kiss E."/>
            <person name="Kuo A."/>
            <person name="Drula E."/>
            <person name="Kohler A."/>
            <person name="Sanchez-Garcia M."/>
            <person name="Morin E."/>
            <person name="Andreopoulos B."/>
            <person name="Barry K.W."/>
            <person name="Bonito G."/>
            <person name="Buee M."/>
            <person name="Carver A."/>
            <person name="Chen C."/>
            <person name="Cichocki N."/>
            <person name="Clum A."/>
            <person name="Culley D."/>
            <person name="Crous P.W."/>
            <person name="Fauchery L."/>
            <person name="Girlanda M."/>
            <person name="Hayes R.D."/>
            <person name="Keri Z."/>
            <person name="LaButti K."/>
            <person name="Lipzen A."/>
            <person name="Lombard V."/>
            <person name="Magnuson J."/>
            <person name="Maillard F."/>
            <person name="Murat C."/>
            <person name="Nolan M."/>
            <person name="Ohm R.A."/>
            <person name="Pangilinan J."/>
            <person name="Pereira M.F."/>
            <person name="Perotto S."/>
            <person name="Peter M."/>
            <person name="Pfister S."/>
            <person name="Riley R."/>
            <person name="Sitrit Y."/>
            <person name="Stielow J.B."/>
            <person name="Szollosi G."/>
            <person name="Zifcakova L."/>
            <person name="Stursova M."/>
            <person name="Spatafora J.W."/>
            <person name="Tedersoo L."/>
            <person name="Vaario L.M."/>
            <person name="Yamada A."/>
            <person name="Yan M."/>
            <person name="Wang P."/>
            <person name="Xu J."/>
            <person name="Bruns T."/>
            <person name="Baldrian P."/>
            <person name="Vilgalys R."/>
            <person name="Dunand C."/>
            <person name="Henrissat B."/>
            <person name="Grigoriev I.V."/>
            <person name="Hibbett D."/>
            <person name="Nagy L.G."/>
            <person name="Martin F.M."/>
        </authorList>
    </citation>
    <scope>NUCLEOTIDE SEQUENCE</scope>
    <source>
        <strain evidence="3">Prilba</strain>
    </source>
</reference>
<dbReference type="AlphaFoldDB" id="A0A9P5T8W7"/>
<dbReference type="Gene3D" id="1.10.472.10">
    <property type="entry name" value="Cyclin-like"/>
    <property type="match status" value="1"/>
</dbReference>
<evidence type="ECO:0000313" key="3">
    <source>
        <dbReference type="EMBL" id="KAF8479303.1"/>
    </source>
</evidence>
<feature type="compositionally biased region" description="Low complexity" evidence="1">
    <location>
        <begin position="269"/>
        <end position="293"/>
    </location>
</feature>
<dbReference type="GO" id="GO:0016538">
    <property type="term" value="F:cyclin-dependent protein serine/threonine kinase regulator activity"/>
    <property type="evidence" value="ECO:0007669"/>
    <property type="project" value="TreeGrafter"/>
</dbReference>
<dbReference type="GO" id="GO:0005634">
    <property type="term" value="C:nucleus"/>
    <property type="evidence" value="ECO:0007669"/>
    <property type="project" value="TreeGrafter"/>
</dbReference>
<feature type="region of interest" description="Disordered" evidence="1">
    <location>
        <begin position="269"/>
        <end position="318"/>
    </location>
</feature>
<dbReference type="EMBL" id="WHVB01000010">
    <property type="protein sequence ID" value="KAF8479303.1"/>
    <property type="molecule type" value="Genomic_DNA"/>
</dbReference>
<accession>A0A9P5T8W7</accession>
<dbReference type="InterPro" id="IPR006671">
    <property type="entry name" value="Cyclin_N"/>
</dbReference>
<dbReference type="PANTHER" id="PTHR15615">
    <property type="match status" value="1"/>
</dbReference>
<feature type="compositionally biased region" description="Low complexity" evidence="1">
    <location>
        <begin position="200"/>
        <end position="212"/>
    </location>
</feature>
<dbReference type="OrthoDB" id="10250320at2759"/>
<reference evidence="3" key="1">
    <citation type="submission" date="2019-10" db="EMBL/GenBank/DDBJ databases">
        <authorList>
            <consortium name="DOE Joint Genome Institute"/>
            <person name="Kuo A."/>
            <person name="Miyauchi S."/>
            <person name="Kiss E."/>
            <person name="Drula E."/>
            <person name="Kohler A."/>
            <person name="Sanchez-Garcia M."/>
            <person name="Andreopoulos B."/>
            <person name="Barry K.W."/>
            <person name="Bonito G."/>
            <person name="Buee M."/>
            <person name="Carver A."/>
            <person name="Chen C."/>
            <person name="Cichocki N."/>
            <person name="Clum A."/>
            <person name="Culley D."/>
            <person name="Crous P.W."/>
            <person name="Fauchery L."/>
            <person name="Girlanda M."/>
            <person name="Hayes R."/>
            <person name="Keri Z."/>
            <person name="LaButti K."/>
            <person name="Lipzen A."/>
            <person name="Lombard V."/>
            <person name="Magnuson J."/>
            <person name="Maillard F."/>
            <person name="Morin E."/>
            <person name="Murat C."/>
            <person name="Nolan M."/>
            <person name="Ohm R."/>
            <person name="Pangilinan J."/>
            <person name="Pereira M."/>
            <person name="Perotto S."/>
            <person name="Peter M."/>
            <person name="Riley R."/>
            <person name="Sitrit Y."/>
            <person name="Stielow B."/>
            <person name="Szollosi G."/>
            <person name="Zifcakova L."/>
            <person name="Stursova M."/>
            <person name="Spatafora J.W."/>
            <person name="Tedersoo L."/>
            <person name="Vaario L.-M."/>
            <person name="Yamada A."/>
            <person name="Yan M."/>
            <person name="Wang P."/>
            <person name="Xu J."/>
            <person name="Bruns T."/>
            <person name="Baldrian P."/>
            <person name="Vilgalys R."/>
            <person name="Henrissat B."/>
            <person name="Grigoriev I.V."/>
            <person name="Hibbett D."/>
            <person name="Nagy L.G."/>
            <person name="Martin F.M."/>
        </authorList>
    </citation>
    <scope>NUCLEOTIDE SEQUENCE</scope>
    <source>
        <strain evidence="3">Prilba</strain>
    </source>
</reference>
<dbReference type="InterPro" id="IPR036915">
    <property type="entry name" value="Cyclin-like_sf"/>
</dbReference>
<feature type="compositionally biased region" description="Polar residues" evidence="1">
    <location>
        <begin position="231"/>
        <end position="246"/>
    </location>
</feature>
<dbReference type="Proteomes" id="UP000759537">
    <property type="component" value="Unassembled WGS sequence"/>
</dbReference>
<comment type="caution">
    <text evidence="3">The sequence shown here is derived from an EMBL/GenBank/DDBJ whole genome shotgun (WGS) entry which is preliminary data.</text>
</comment>
<dbReference type="SUPFAM" id="SSF47954">
    <property type="entry name" value="Cyclin-like"/>
    <property type="match status" value="1"/>
</dbReference>
<dbReference type="CDD" id="cd20557">
    <property type="entry name" value="CYCLIN_ScPCL1-like"/>
    <property type="match status" value="1"/>
</dbReference>
<evidence type="ECO:0000313" key="4">
    <source>
        <dbReference type="Proteomes" id="UP000759537"/>
    </source>
</evidence>
<evidence type="ECO:0000256" key="1">
    <source>
        <dbReference type="SAM" id="MobiDB-lite"/>
    </source>
</evidence>
<name>A0A9P5T8W7_9AGAM</name>
<dbReference type="PANTHER" id="PTHR15615:SF10">
    <property type="entry name" value="PHO85 CYCLIN-2-RELATED"/>
    <property type="match status" value="1"/>
</dbReference>
<dbReference type="Pfam" id="PF00134">
    <property type="entry name" value="Cyclin_N"/>
    <property type="match status" value="1"/>
</dbReference>
<dbReference type="GO" id="GO:0000307">
    <property type="term" value="C:cyclin-dependent protein kinase holoenzyme complex"/>
    <property type="evidence" value="ECO:0007669"/>
    <property type="project" value="TreeGrafter"/>
</dbReference>